<evidence type="ECO:0000313" key="2">
    <source>
        <dbReference type="EMBL" id="KAK3761550.1"/>
    </source>
</evidence>
<comment type="caution">
    <text evidence="2">The sequence shown here is derived from an EMBL/GenBank/DDBJ whole genome shotgun (WGS) entry which is preliminary data.</text>
</comment>
<feature type="compositionally biased region" description="Acidic residues" evidence="1">
    <location>
        <begin position="40"/>
        <end position="80"/>
    </location>
</feature>
<dbReference type="AlphaFoldDB" id="A0AAE1D9C6"/>
<feature type="compositionally biased region" description="Polar residues" evidence="1">
    <location>
        <begin position="190"/>
        <end position="199"/>
    </location>
</feature>
<feature type="compositionally biased region" description="Low complexity" evidence="1">
    <location>
        <begin position="9"/>
        <end position="33"/>
    </location>
</feature>
<feature type="compositionally biased region" description="Basic and acidic residues" evidence="1">
    <location>
        <begin position="161"/>
        <end position="174"/>
    </location>
</feature>
<feature type="region of interest" description="Disordered" evidence="1">
    <location>
        <begin position="1"/>
        <end position="174"/>
    </location>
</feature>
<keyword evidence="3" id="KW-1185">Reference proteome</keyword>
<dbReference type="Proteomes" id="UP001283361">
    <property type="component" value="Unassembled WGS sequence"/>
</dbReference>
<evidence type="ECO:0000256" key="1">
    <source>
        <dbReference type="SAM" id="MobiDB-lite"/>
    </source>
</evidence>
<accession>A0AAE1D9C6</accession>
<feature type="compositionally biased region" description="Basic and acidic residues" evidence="1">
    <location>
        <begin position="139"/>
        <end position="149"/>
    </location>
</feature>
<dbReference type="EMBL" id="JAWDGP010004873">
    <property type="protein sequence ID" value="KAK3761550.1"/>
    <property type="molecule type" value="Genomic_DNA"/>
</dbReference>
<proteinExistence type="predicted"/>
<reference evidence="2" key="1">
    <citation type="journal article" date="2023" name="G3 (Bethesda)">
        <title>A reference genome for the long-term kleptoplast-retaining sea slug Elysia crispata morphotype clarki.</title>
        <authorList>
            <person name="Eastman K.E."/>
            <person name="Pendleton A.L."/>
            <person name="Shaikh M.A."/>
            <person name="Suttiyut T."/>
            <person name="Ogas R."/>
            <person name="Tomko P."/>
            <person name="Gavelis G."/>
            <person name="Widhalm J.R."/>
            <person name="Wisecaver J.H."/>
        </authorList>
    </citation>
    <scope>NUCLEOTIDE SEQUENCE</scope>
    <source>
        <strain evidence="2">ECLA1</strain>
    </source>
</reference>
<evidence type="ECO:0000313" key="3">
    <source>
        <dbReference type="Proteomes" id="UP001283361"/>
    </source>
</evidence>
<gene>
    <name evidence="2" type="ORF">RRG08_010274</name>
</gene>
<organism evidence="2 3">
    <name type="scientific">Elysia crispata</name>
    <name type="common">lettuce slug</name>
    <dbReference type="NCBI Taxonomy" id="231223"/>
    <lineage>
        <taxon>Eukaryota</taxon>
        <taxon>Metazoa</taxon>
        <taxon>Spiralia</taxon>
        <taxon>Lophotrochozoa</taxon>
        <taxon>Mollusca</taxon>
        <taxon>Gastropoda</taxon>
        <taxon>Heterobranchia</taxon>
        <taxon>Euthyneura</taxon>
        <taxon>Panpulmonata</taxon>
        <taxon>Sacoglossa</taxon>
        <taxon>Placobranchoidea</taxon>
        <taxon>Plakobranchidae</taxon>
        <taxon>Elysia</taxon>
    </lineage>
</organism>
<protein>
    <submittedName>
        <fullName evidence="2">Uncharacterized protein</fullName>
    </submittedName>
</protein>
<name>A0AAE1D9C6_9GAST</name>
<sequence>MNCEEDMLLDYSLDLSVDDTTQAPSTTTTTTPIQAPPPPEVEEQDLLDLSEYDDILTLPSEDDDSFLESDEADDEEEEDPILSFPKDGSVIPRDYQQAPAPAPEKPEQPETSGQHIPVLNGVRSKVVRPQYSRTSPADHSYHHSSDNTRPRRRRRRNVSAYRKEREHRRRDNWLRKKGLGKYKYTTTIASTPTLTNSRRQQQQQQQNNVSPLCRPIPLSEIVFDRPPPTLRYQNNNYNCQRQQQYCKRRESTKRRVEVCDDKENTVCSSVPDLLKKFKSLHSVSKSSEECISTVLSAFWDMNDRKPELTKDMLKPPPTTAPKLQHHIYKLQSGEHVWICLDTLPRGAWVTVTLTTGSAELDGHPLHPWTPMKLQRHHLNYFVHTWTECSLTLRSTHCDDVDKLVMRIKSASMHPYLTEYIPINRVLVIDYEPSVAITLANYKYRHQNLDPTPGQPNNDPRPCHILFNLDNRVNSPGVVHVYTLDGTIPPHHPLDCNVNTKTSFYCYGQTADDDLLTAATRLQALTCDGDVVTVHMHVSQMDYVSDVVRRFGINHVVTTNDWTYYKMRQVLTDTPVSVVTSMISGNVPTMTSEEAIYHGIFLQQYRPHHFEIDNKKFLNRLPPNLRQCDIAGQRMDVAAYSNSNGPLSSRVYAIVTKPENMQQDDLMVFWGYLMVDHNNRWHSIFPPNTLNRRAIRFIEVSYTNCI</sequence>
<feature type="region of interest" description="Disordered" evidence="1">
    <location>
        <begin position="190"/>
        <end position="211"/>
    </location>
</feature>